<dbReference type="SUPFAM" id="SSF53474">
    <property type="entry name" value="alpha/beta-Hydrolases"/>
    <property type="match status" value="1"/>
</dbReference>
<keyword evidence="3" id="KW-1185">Reference proteome</keyword>
<dbReference type="InterPro" id="IPR055803">
    <property type="entry name" value="DUF7379"/>
</dbReference>
<comment type="caution">
    <text evidence="2">The sequence shown here is derived from an EMBL/GenBank/DDBJ whole genome shotgun (WGS) entry which is preliminary data.</text>
</comment>
<dbReference type="Gene3D" id="3.40.50.1820">
    <property type="entry name" value="alpha/beta hydrolase"/>
    <property type="match status" value="1"/>
</dbReference>
<dbReference type="InterPro" id="IPR029058">
    <property type="entry name" value="AB_hydrolase_fold"/>
</dbReference>
<dbReference type="Pfam" id="PF24096">
    <property type="entry name" value="DUF7379"/>
    <property type="match status" value="1"/>
</dbReference>
<feature type="domain" description="DUF7379" evidence="1">
    <location>
        <begin position="285"/>
        <end position="417"/>
    </location>
</feature>
<gene>
    <name evidence="2" type="ORF">FM042_06815</name>
</gene>
<dbReference type="RefSeq" id="WP_143235677.1">
    <property type="nucleotide sequence ID" value="NZ_VJWL01000002.1"/>
</dbReference>
<evidence type="ECO:0000313" key="3">
    <source>
        <dbReference type="Proteomes" id="UP000320359"/>
    </source>
</evidence>
<accession>A0A552X0W4</accession>
<organism evidence="2 3">
    <name type="scientific">Aliidiomarina halalkaliphila</name>
    <dbReference type="NCBI Taxonomy" id="2593535"/>
    <lineage>
        <taxon>Bacteria</taxon>
        <taxon>Pseudomonadati</taxon>
        <taxon>Pseudomonadota</taxon>
        <taxon>Gammaproteobacteria</taxon>
        <taxon>Alteromonadales</taxon>
        <taxon>Idiomarinaceae</taxon>
        <taxon>Aliidiomarina</taxon>
    </lineage>
</organism>
<reference evidence="2 3" key="1">
    <citation type="submission" date="2019-07" db="EMBL/GenBank/DDBJ databases">
        <authorList>
            <person name="Yang M."/>
            <person name="Zhao D."/>
            <person name="Xiang H."/>
        </authorList>
    </citation>
    <scope>NUCLEOTIDE SEQUENCE [LARGE SCALE GENOMIC DNA]</scope>
    <source>
        <strain evidence="2 3">IM1326</strain>
    </source>
</reference>
<protein>
    <recommendedName>
        <fullName evidence="1">DUF7379 domain-containing protein</fullName>
    </recommendedName>
</protein>
<evidence type="ECO:0000313" key="2">
    <source>
        <dbReference type="EMBL" id="TRW48692.1"/>
    </source>
</evidence>
<dbReference type="Proteomes" id="UP000320359">
    <property type="component" value="Unassembled WGS sequence"/>
</dbReference>
<dbReference type="EMBL" id="VJWL01000002">
    <property type="protein sequence ID" value="TRW48692.1"/>
    <property type="molecule type" value="Genomic_DNA"/>
</dbReference>
<name>A0A552X0W4_9GAMM</name>
<dbReference type="OrthoDB" id="869379at2"/>
<dbReference type="AlphaFoldDB" id="A0A552X0W4"/>
<proteinExistence type="predicted"/>
<sequence length="556" mass="61869">MKIKLNAGGAMLSSSRDEQRYIPLGVRRNDRVSRRDRRRLRGEEEGVPDGIWGTLGGWDTEMPPLRGTIMCSDYGSVQSSAELAGEATMEEIRMVRMGRAEHFNQDPEAAVIERYISFTPKPLPELRDGFTLDELPKMRLTLFVKPDEGALVFYQRTATGAWKNKIDDPFDTEIEYLLPEPTANGDCENRDRLNYQIPVYPSADFEAVETDNGIVLKSTSRSASKLVIKALVFKRQNSTSQDVLKRVAERLALNRHNLQIWNTAPGSYYFTDVTANDIDFNKRTLLLLHGTFSSTRGTYGGLFERKKNDASTQAVFLQQLIDNGHFEQILAFDHDTVFLSPDKNAERLEAMLGDNEFAHPITAMGFSRGALLLKCLACRGNKFKIARAVTVAGANHVEYTRLPGRLSALCNALKRITPPSAMLTFVNALAQHSGHVLSFLDGIRSMNKDDPLNQAILNPATPPDTVLVPIAGRFTVDTVEGGRIRKIGAVALHGVLSVILQSLRHDWVVTEERQSAVEPCQASPTMRVIKVKSRHTSFFGNNLDNDELLRALTGGP</sequence>
<evidence type="ECO:0000259" key="1">
    <source>
        <dbReference type="Pfam" id="PF24096"/>
    </source>
</evidence>